<comment type="function">
    <text evidence="7">Component of the SMC5-SMC6 complex, that promotes sister chromatid alignment after DNA damage and facilitates double-stranded DNA breaks (DSBs) repair via homologous recombination between sister chromatids.</text>
</comment>
<keyword evidence="6 7" id="KW-0539">Nucleus</keyword>
<keyword evidence="4 7" id="KW-0233">DNA recombination</keyword>
<reference evidence="10 11" key="1">
    <citation type="submission" date="2024-04" db="EMBL/GenBank/DDBJ databases">
        <title>genome sequences of Mucor flavus KT1a and Helicostylum pulchrum KT1b strains isolated from the surface of a dry-aged beef.</title>
        <authorList>
            <person name="Toyotome T."/>
            <person name="Hosono M."/>
            <person name="Torimaru M."/>
            <person name="Fukuda K."/>
            <person name="Mikami N."/>
        </authorList>
    </citation>
    <scope>NUCLEOTIDE SEQUENCE [LARGE SCALE GENOMIC DNA]</scope>
    <source>
        <strain evidence="10 11">KT1a</strain>
    </source>
</reference>
<evidence type="ECO:0000256" key="2">
    <source>
        <dbReference type="ARBA" id="ARBA00008997"/>
    </source>
</evidence>
<evidence type="ECO:0000256" key="6">
    <source>
        <dbReference type="ARBA" id="ARBA00023242"/>
    </source>
</evidence>
<comment type="subunit">
    <text evidence="7">Component of the SMC5-SMC6 complex.</text>
</comment>
<dbReference type="PANTHER" id="PTHR16140:SF0">
    <property type="entry name" value="NON-STRUCTURAL MAINTENANCE OF CHROMOSOMES ELEMENT 4"/>
    <property type="match status" value="1"/>
</dbReference>
<sequence>MGPTRDQGLREVKEIVEKGTDREEYDPKQCEEERRELRIRYRELTEEALEKRRELVTQDSGDGLLRFVSKSNVLFRNVKNTQEAVLDSRFLVLASDLNSQKTQSIQIGDSVEVNLDELVAKVITFSSEGPNHVSDTCLDWELIGQKASTFGKRVHTMDFMLGPLSFQRKEQKRTRVGKLTKNKEDLVMPTQLKKSDIKEQENETSNNVNTIYQILSQVGPVNYFKFVTNPESFAQTVENIFYVSFLARSGVVGISTETGQPILDLRDAPNVTNIEDVVNKKQIIMGIDIKDWNDIVKTYKITKSYIPTRQFADKVAGGTEWY</sequence>
<dbReference type="InterPro" id="IPR027786">
    <property type="entry name" value="Nse4/EID"/>
</dbReference>
<protein>
    <recommendedName>
        <fullName evidence="7">Non-structural maintenance of chromosomes element 4</fullName>
    </recommendedName>
</protein>
<keyword evidence="3 7" id="KW-0227">DNA damage</keyword>
<evidence type="ECO:0000256" key="3">
    <source>
        <dbReference type="ARBA" id="ARBA00022763"/>
    </source>
</evidence>
<keyword evidence="11" id="KW-1185">Reference proteome</keyword>
<keyword evidence="5 7" id="KW-0234">DNA repair</keyword>
<dbReference type="InterPro" id="IPR014854">
    <property type="entry name" value="Nse4_C"/>
</dbReference>
<organism evidence="10 11">
    <name type="scientific">Mucor flavus</name>
    <dbReference type="NCBI Taxonomy" id="439312"/>
    <lineage>
        <taxon>Eukaryota</taxon>
        <taxon>Fungi</taxon>
        <taxon>Fungi incertae sedis</taxon>
        <taxon>Mucoromycota</taxon>
        <taxon>Mucoromycotina</taxon>
        <taxon>Mucoromycetes</taxon>
        <taxon>Mucorales</taxon>
        <taxon>Mucorineae</taxon>
        <taxon>Mucoraceae</taxon>
        <taxon>Mucor</taxon>
    </lineage>
</organism>
<evidence type="ECO:0000256" key="1">
    <source>
        <dbReference type="ARBA" id="ARBA00004123"/>
    </source>
</evidence>
<dbReference type="InterPro" id="IPR029225">
    <property type="entry name" value="Nse4_Nse3-bd"/>
</dbReference>
<evidence type="ECO:0000313" key="11">
    <source>
        <dbReference type="Proteomes" id="UP001473302"/>
    </source>
</evidence>
<comment type="similarity">
    <text evidence="2 7">Belongs to the NSE4 family.</text>
</comment>
<dbReference type="Pfam" id="PF08743">
    <property type="entry name" value="Nse4_C"/>
    <property type="match status" value="1"/>
</dbReference>
<evidence type="ECO:0000259" key="9">
    <source>
        <dbReference type="Pfam" id="PF15412"/>
    </source>
</evidence>
<dbReference type="Proteomes" id="UP001473302">
    <property type="component" value="Unassembled WGS sequence"/>
</dbReference>
<comment type="caution">
    <text evidence="10">The sequence shown here is derived from an EMBL/GenBank/DDBJ whole genome shotgun (WGS) entry which is preliminary data.</text>
</comment>
<comment type="subcellular location">
    <subcellularLocation>
        <location evidence="1 7">Nucleus</location>
    </subcellularLocation>
</comment>
<proteinExistence type="inferred from homology"/>
<evidence type="ECO:0000256" key="5">
    <source>
        <dbReference type="ARBA" id="ARBA00023204"/>
    </source>
</evidence>
<dbReference type="EMBL" id="BAABUK010000049">
    <property type="protein sequence ID" value="GAA5817751.1"/>
    <property type="molecule type" value="Genomic_DNA"/>
</dbReference>
<evidence type="ECO:0000256" key="7">
    <source>
        <dbReference type="RuleBase" id="RU365071"/>
    </source>
</evidence>
<feature type="domain" description="Non-structural maintenance of chromosome element 4 C-terminal" evidence="8">
    <location>
        <begin position="220"/>
        <end position="306"/>
    </location>
</feature>
<dbReference type="PANTHER" id="PTHR16140">
    <property type="entry name" value="NON-STRUCTURAL MAINTENANCE OF CHROMOSOMES ELEMENT 4"/>
    <property type="match status" value="1"/>
</dbReference>
<evidence type="ECO:0000259" key="8">
    <source>
        <dbReference type="Pfam" id="PF08743"/>
    </source>
</evidence>
<evidence type="ECO:0000313" key="10">
    <source>
        <dbReference type="EMBL" id="GAA5817751.1"/>
    </source>
</evidence>
<gene>
    <name evidence="10" type="ORF">MFLAVUS_011304</name>
</gene>
<dbReference type="Pfam" id="PF15412">
    <property type="entry name" value="Nse4-Nse3_bdg"/>
    <property type="match status" value="1"/>
</dbReference>
<feature type="domain" description="Nse4/EID protein Nse3/MAGE-binding" evidence="9">
    <location>
        <begin position="87"/>
        <end position="127"/>
    </location>
</feature>
<evidence type="ECO:0000256" key="4">
    <source>
        <dbReference type="ARBA" id="ARBA00023172"/>
    </source>
</evidence>
<accession>A0ABP9ZF59</accession>
<name>A0ABP9ZF59_9FUNG</name>